<feature type="signal peptide" evidence="2">
    <location>
        <begin position="1"/>
        <end position="21"/>
    </location>
</feature>
<name>A0A3N7HLJ1_9BURK</name>
<dbReference type="PROSITE" id="PS50914">
    <property type="entry name" value="BON"/>
    <property type="match status" value="1"/>
</dbReference>
<dbReference type="Gene3D" id="3.30.1340.30">
    <property type="match status" value="1"/>
</dbReference>
<feature type="chain" id="PRO_5018164029" evidence="2">
    <location>
        <begin position="22"/>
        <end position="145"/>
    </location>
</feature>
<sequence length="145" mass="15154">MTSRQPLSALLAALVASLALGACSRHDERSVQERVDATEARAQQQTAQARTEANRALDNARQATDEAGAKVAHAVSDTAITAAINAQLARDPALDASKIDVDTAQGRVVLRGSAPDLDAKDRAKRIALAVNGVTAVDNYLTVPKS</sequence>
<dbReference type="PANTHER" id="PTHR34606">
    <property type="entry name" value="BON DOMAIN-CONTAINING PROTEIN"/>
    <property type="match status" value="1"/>
</dbReference>
<dbReference type="EMBL" id="QUSW01000005">
    <property type="protein sequence ID" value="RQP22970.1"/>
    <property type="molecule type" value="Genomic_DNA"/>
</dbReference>
<proteinExistence type="predicted"/>
<evidence type="ECO:0000256" key="2">
    <source>
        <dbReference type="SAM" id="SignalP"/>
    </source>
</evidence>
<dbReference type="InterPro" id="IPR051686">
    <property type="entry name" value="Lipoprotein_DolP"/>
</dbReference>
<gene>
    <name evidence="4" type="ORF">DZC73_17725</name>
</gene>
<dbReference type="PANTHER" id="PTHR34606:SF15">
    <property type="entry name" value="BON DOMAIN-CONTAINING PROTEIN"/>
    <property type="match status" value="1"/>
</dbReference>
<comment type="caution">
    <text evidence="4">The sequence shown here is derived from an EMBL/GenBank/DDBJ whole genome shotgun (WGS) entry which is preliminary data.</text>
</comment>
<reference evidence="4 5" key="2">
    <citation type="submission" date="2018-12" db="EMBL/GenBank/DDBJ databases">
        <title>Rhizobacter gummiphilus sp. nov., a rubber-degrading bacterium isolated from the soil of a botanical garden in Japan.</title>
        <authorList>
            <person name="Shunsuke S.S."/>
        </authorList>
    </citation>
    <scope>NUCLEOTIDE SEQUENCE [LARGE SCALE GENOMIC DNA]</scope>
    <source>
        <strain evidence="4 5">S-16</strain>
    </source>
</reference>
<dbReference type="Pfam" id="PF04972">
    <property type="entry name" value="BON"/>
    <property type="match status" value="1"/>
</dbReference>
<dbReference type="InterPro" id="IPR014004">
    <property type="entry name" value="Transpt-assoc_nodulatn_dom_bac"/>
</dbReference>
<feature type="compositionally biased region" description="Low complexity" evidence="1">
    <location>
        <begin position="40"/>
        <end position="56"/>
    </location>
</feature>
<evidence type="ECO:0000259" key="3">
    <source>
        <dbReference type="PROSITE" id="PS50914"/>
    </source>
</evidence>
<protein>
    <submittedName>
        <fullName evidence="4">BON domain-containing protein</fullName>
    </submittedName>
</protein>
<keyword evidence="5" id="KW-1185">Reference proteome</keyword>
<evidence type="ECO:0000313" key="5">
    <source>
        <dbReference type="Proteomes" id="UP000267464"/>
    </source>
</evidence>
<dbReference type="SMART" id="SM00749">
    <property type="entry name" value="BON"/>
    <property type="match status" value="1"/>
</dbReference>
<feature type="region of interest" description="Disordered" evidence="1">
    <location>
        <begin position="40"/>
        <end position="64"/>
    </location>
</feature>
<evidence type="ECO:0000256" key="1">
    <source>
        <dbReference type="SAM" id="MobiDB-lite"/>
    </source>
</evidence>
<feature type="domain" description="BON" evidence="3">
    <location>
        <begin position="76"/>
        <end position="144"/>
    </location>
</feature>
<organism evidence="4 5">
    <name type="scientific">Piscinibacter terrae</name>
    <dbReference type="NCBI Taxonomy" id="2496871"/>
    <lineage>
        <taxon>Bacteria</taxon>
        <taxon>Pseudomonadati</taxon>
        <taxon>Pseudomonadota</taxon>
        <taxon>Betaproteobacteria</taxon>
        <taxon>Burkholderiales</taxon>
        <taxon>Sphaerotilaceae</taxon>
        <taxon>Piscinibacter</taxon>
    </lineage>
</organism>
<dbReference type="InterPro" id="IPR007055">
    <property type="entry name" value="BON_dom"/>
</dbReference>
<dbReference type="AlphaFoldDB" id="A0A3N7HLJ1"/>
<dbReference type="PROSITE" id="PS51257">
    <property type="entry name" value="PROKAR_LIPOPROTEIN"/>
    <property type="match status" value="1"/>
</dbReference>
<dbReference type="OrthoDB" id="8564061at2"/>
<evidence type="ECO:0000313" key="4">
    <source>
        <dbReference type="EMBL" id="RQP22970.1"/>
    </source>
</evidence>
<reference evidence="4 5" key="1">
    <citation type="submission" date="2018-08" db="EMBL/GenBank/DDBJ databases">
        <authorList>
            <person name="Khan S.A."/>
            <person name="Jeon C.O."/>
            <person name="Chun B.H."/>
            <person name="Jeong S.E."/>
        </authorList>
    </citation>
    <scope>NUCLEOTIDE SEQUENCE [LARGE SCALE GENOMIC DNA]</scope>
    <source>
        <strain evidence="4 5">S-16</strain>
    </source>
</reference>
<accession>A0A3N7HLJ1</accession>
<dbReference type="RefSeq" id="WP_124541714.1">
    <property type="nucleotide sequence ID" value="NZ_QUSW01000005.1"/>
</dbReference>
<keyword evidence="2" id="KW-0732">Signal</keyword>
<dbReference type="Proteomes" id="UP000267464">
    <property type="component" value="Unassembled WGS sequence"/>
</dbReference>